<dbReference type="GO" id="GO:0003723">
    <property type="term" value="F:RNA binding"/>
    <property type="evidence" value="ECO:0007669"/>
    <property type="project" value="UniProtKB-KW"/>
</dbReference>
<comment type="similarity">
    <text evidence="10">Belongs to the class-I aminoacyl-tRNA synthetase family.</text>
</comment>
<evidence type="ECO:0000256" key="2">
    <source>
        <dbReference type="ARBA" id="ARBA00022598"/>
    </source>
</evidence>
<evidence type="ECO:0000256" key="4">
    <source>
        <dbReference type="ARBA" id="ARBA00022840"/>
    </source>
</evidence>
<keyword evidence="4 10" id="KW-0067">ATP-binding</keyword>
<evidence type="ECO:0000313" key="13">
    <source>
        <dbReference type="Proteomes" id="UP000176639"/>
    </source>
</evidence>
<feature type="domain" description="RNA-binding S4" evidence="11">
    <location>
        <begin position="336"/>
        <end position="379"/>
    </location>
</feature>
<dbReference type="Gene3D" id="3.40.50.620">
    <property type="entry name" value="HUPs"/>
    <property type="match status" value="1"/>
</dbReference>
<evidence type="ECO:0000256" key="3">
    <source>
        <dbReference type="ARBA" id="ARBA00022741"/>
    </source>
</evidence>
<dbReference type="GO" id="GO:0005524">
    <property type="term" value="F:ATP binding"/>
    <property type="evidence" value="ECO:0007669"/>
    <property type="project" value="UniProtKB-KW"/>
</dbReference>
<sequence>MAHEQKIKEILERGVEDVIVKEHLETALRSGKKLRVKFGIDPTGPKIHLGRAIPLRKLRAFQELGHTIVLIIGDFTATIGDPSDKLSKRPMLTEQQIGENMRTYEQQLGKILDIQHTEIRYNSEWLGKLNFQEIAQLAECFSVQQMTARRNFKDRIDAGEEIGMREFLYPLMQGYDSVAVQADVEVGGFDQLFNVKAGRAIQKQYGQPEQDVLTTQMLEGTDGRKMSTSWGNVITIVDEPNDMFGKIMALKDELILKYFWLCTDVSQDELDDYQKRITKGANPRDIKIELGKKIVALYHSQEAAENAADEWEKKFSKGGSVAEAREFKSAGGSLKTILVESGLAESGSAAVRLVEGKSVLVNGAVETDWKTEVKPGDTIQAGKKKETITIING</sequence>
<evidence type="ECO:0000313" key="12">
    <source>
        <dbReference type="EMBL" id="OGD24024.1"/>
    </source>
</evidence>
<protein>
    <recommendedName>
        <fullName evidence="1 8">Tyrosine--tRNA ligase</fullName>
        <ecNumber evidence="1 8">6.1.1.1</ecNumber>
    </recommendedName>
</protein>
<dbReference type="InterPro" id="IPR014729">
    <property type="entry name" value="Rossmann-like_a/b/a_fold"/>
</dbReference>
<dbReference type="AlphaFoldDB" id="A0A1F5B0J6"/>
<dbReference type="CDD" id="cd00805">
    <property type="entry name" value="TyrRS_core"/>
    <property type="match status" value="1"/>
</dbReference>
<evidence type="ECO:0000256" key="5">
    <source>
        <dbReference type="ARBA" id="ARBA00022917"/>
    </source>
</evidence>
<dbReference type="PANTHER" id="PTHR11766">
    <property type="entry name" value="TYROSYL-TRNA SYNTHETASE"/>
    <property type="match status" value="1"/>
</dbReference>
<dbReference type="Gene3D" id="1.10.240.10">
    <property type="entry name" value="Tyrosyl-Transfer RNA Synthetase"/>
    <property type="match status" value="1"/>
</dbReference>
<dbReference type="PRINTS" id="PR01040">
    <property type="entry name" value="TRNASYNTHTYR"/>
</dbReference>
<keyword evidence="9" id="KW-0694">RNA-binding</keyword>
<dbReference type="GO" id="GO:0005829">
    <property type="term" value="C:cytosol"/>
    <property type="evidence" value="ECO:0007669"/>
    <property type="project" value="TreeGrafter"/>
</dbReference>
<evidence type="ECO:0000259" key="11">
    <source>
        <dbReference type="Pfam" id="PF01479"/>
    </source>
</evidence>
<dbReference type="SUPFAM" id="SSF55174">
    <property type="entry name" value="Alpha-L RNA-binding motif"/>
    <property type="match status" value="1"/>
</dbReference>
<keyword evidence="5 10" id="KW-0648">Protein biosynthesis</keyword>
<dbReference type="InterPro" id="IPR002305">
    <property type="entry name" value="aa-tRNA-synth_Ic"/>
</dbReference>
<dbReference type="InterPro" id="IPR002942">
    <property type="entry name" value="S4_RNA-bd"/>
</dbReference>
<dbReference type="InterPro" id="IPR036986">
    <property type="entry name" value="S4_RNA-bd_sf"/>
</dbReference>
<comment type="catalytic activity">
    <reaction evidence="7">
        <text>tRNA(Tyr) + L-tyrosine + ATP = L-tyrosyl-tRNA(Tyr) + AMP + diphosphate + H(+)</text>
        <dbReference type="Rhea" id="RHEA:10220"/>
        <dbReference type="Rhea" id="RHEA-COMP:9706"/>
        <dbReference type="Rhea" id="RHEA-COMP:9707"/>
        <dbReference type="ChEBI" id="CHEBI:15378"/>
        <dbReference type="ChEBI" id="CHEBI:30616"/>
        <dbReference type="ChEBI" id="CHEBI:33019"/>
        <dbReference type="ChEBI" id="CHEBI:58315"/>
        <dbReference type="ChEBI" id="CHEBI:78442"/>
        <dbReference type="ChEBI" id="CHEBI:78536"/>
        <dbReference type="ChEBI" id="CHEBI:456215"/>
        <dbReference type="EC" id="6.1.1.1"/>
    </reaction>
</comment>
<dbReference type="GO" id="GO:0006437">
    <property type="term" value="P:tyrosyl-tRNA aminoacylation"/>
    <property type="evidence" value="ECO:0007669"/>
    <property type="project" value="UniProtKB-UniRule"/>
</dbReference>
<accession>A0A1F5B0J6</accession>
<evidence type="ECO:0000256" key="1">
    <source>
        <dbReference type="ARBA" id="ARBA00013160"/>
    </source>
</evidence>
<evidence type="ECO:0000256" key="8">
    <source>
        <dbReference type="NCBIfam" id="TIGR00234"/>
    </source>
</evidence>
<dbReference type="CDD" id="cd00165">
    <property type="entry name" value="S4"/>
    <property type="match status" value="1"/>
</dbReference>
<dbReference type="Pfam" id="PF01479">
    <property type="entry name" value="S4"/>
    <property type="match status" value="1"/>
</dbReference>
<keyword evidence="2 10" id="KW-0436">Ligase</keyword>
<keyword evidence="6 10" id="KW-0030">Aminoacyl-tRNA synthetase</keyword>
<evidence type="ECO:0000256" key="9">
    <source>
        <dbReference type="PROSITE-ProRule" id="PRU00182"/>
    </source>
</evidence>
<dbReference type="SUPFAM" id="SSF52374">
    <property type="entry name" value="Nucleotidylyl transferase"/>
    <property type="match status" value="1"/>
</dbReference>
<keyword evidence="3 10" id="KW-0547">Nucleotide-binding</keyword>
<organism evidence="12 13">
    <name type="scientific">Candidatus Azambacteria bacterium RBG_16_47_10</name>
    <dbReference type="NCBI Taxonomy" id="1797292"/>
    <lineage>
        <taxon>Bacteria</taxon>
        <taxon>Candidatus Azamiibacteriota</taxon>
    </lineage>
</organism>
<dbReference type="EC" id="6.1.1.1" evidence="1 8"/>
<gene>
    <name evidence="12" type="ORF">A2Z10_00100</name>
</gene>
<dbReference type="Proteomes" id="UP000176639">
    <property type="component" value="Unassembled WGS sequence"/>
</dbReference>
<dbReference type="GO" id="GO:0004831">
    <property type="term" value="F:tyrosine-tRNA ligase activity"/>
    <property type="evidence" value="ECO:0007669"/>
    <property type="project" value="UniProtKB-UniRule"/>
</dbReference>
<dbReference type="NCBIfam" id="TIGR00234">
    <property type="entry name" value="tyrS"/>
    <property type="match status" value="1"/>
</dbReference>
<comment type="caution">
    <text evidence="12">The sequence shown here is derived from an EMBL/GenBank/DDBJ whole genome shotgun (WGS) entry which is preliminary data.</text>
</comment>
<dbReference type="PANTHER" id="PTHR11766:SF1">
    <property type="entry name" value="TYROSINE--TRNA LIGASE"/>
    <property type="match status" value="1"/>
</dbReference>
<dbReference type="InterPro" id="IPR024088">
    <property type="entry name" value="Tyr-tRNA-ligase_bac-type"/>
</dbReference>
<proteinExistence type="inferred from homology"/>
<dbReference type="Pfam" id="PF00579">
    <property type="entry name" value="tRNA-synt_1b"/>
    <property type="match status" value="1"/>
</dbReference>
<dbReference type="Gene3D" id="3.10.290.10">
    <property type="entry name" value="RNA-binding S4 domain"/>
    <property type="match status" value="1"/>
</dbReference>
<evidence type="ECO:0000256" key="10">
    <source>
        <dbReference type="RuleBase" id="RU363036"/>
    </source>
</evidence>
<dbReference type="InterPro" id="IPR002307">
    <property type="entry name" value="Tyr-tRNA-ligase"/>
</dbReference>
<dbReference type="EMBL" id="MEYI01000018">
    <property type="protein sequence ID" value="OGD24024.1"/>
    <property type="molecule type" value="Genomic_DNA"/>
</dbReference>
<reference evidence="12 13" key="1">
    <citation type="journal article" date="2016" name="Nat. Commun.">
        <title>Thousands of microbial genomes shed light on interconnected biogeochemical processes in an aquifer system.</title>
        <authorList>
            <person name="Anantharaman K."/>
            <person name="Brown C.T."/>
            <person name="Hug L.A."/>
            <person name="Sharon I."/>
            <person name="Castelle C.J."/>
            <person name="Probst A.J."/>
            <person name="Thomas B.C."/>
            <person name="Singh A."/>
            <person name="Wilkins M.J."/>
            <person name="Karaoz U."/>
            <person name="Brodie E.L."/>
            <person name="Williams K.H."/>
            <person name="Hubbard S.S."/>
            <person name="Banfield J.F."/>
        </authorList>
    </citation>
    <scope>NUCLEOTIDE SEQUENCE [LARGE SCALE GENOMIC DNA]</scope>
</reference>
<evidence type="ECO:0000256" key="7">
    <source>
        <dbReference type="ARBA" id="ARBA00048248"/>
    </source>
</evidence>
<dbReference type="PROSITE" id="PS50889">
    <property type="entry name" value="S4"/>
    <property type="match status" value="1"/>
</dbReference>
<evidence type="ECO:0000256" key="6">
    <source>
        <dbReference type="ARBA" id="ARBA00023146"/>
    </source>
</evidence>
<name>A0A1F5B0J6_9BACT</name>